<dbReference type="PANTHER" id="PTHR14305">
    <property type="entry name" value="E3 UBIQUITIN-PROTEIN LIGASE CCNB1IP1"/>
    <property type="match status" value="1"/>
</dbReference>
<name>A0A3M9YE36_9PEZI</name>
<evidence type="ECO:0000256" key="4">
    <source>
        <dbReference type="PROSITE-ProRule" id="PRU00175"/>
    </source>
</evidence>
<evidence type="ECO:0000256" key="6">
    <source>
        <dbReference type="SAM" id="MobiDB-lite"/>
    </source>
</evidence>
<dbReference type="EMBL" id="RBVV01000027">
    <property type="protein sequence ID" value="RNJ58415.1"/>
    <property type="molecule type" value="Genomic_DNA"/>
</dbReference>
<feature type="coiled-coil region" evidence="5">
    <location>
        <begin position="132"/>
        <end position="166"/>
    </location>
</feature>
<feature type="domain" description="RING-type" evidence="7">
    <location>
        <begin position="12"/>
        <end position="53"/>
    </location>
</feature>
<dbReference type="GO" id="GO:0008270">
    <property type="term" value="F:zinc ion binding"/>
    <property type="evidence" value="ECO:0007669"/>
    <property type="project" value="UniProtKB-KW"/>
</dbReference>
<comment type="caution">
    <text evidence="8">The sequence shown here is derived from an EMBL/GenBank/DDBJ whole genome shotgun (WGS) entry which is preliminary data.</text>
</comment>
<keyword evidence="3" id="KW-0862">Zinc</keyword>
<keyword evidence="1" id="KW-0479">Metal-binding</keyword>
<dbReference type="InterPro" id="IPR017907">
    <property type="entry name" value="Znf_RING_CS"/>
</dbReference>
<dbReference type="PROSITE" id="PS50089">
    <property type="entry name" value="ZF_RING_2"/>
    <property type="match status" value="1"/>
</dbReference>
<dbReference type="RefSeq" id="XP_028496573.1">
    <property type="nucleotide sequence ID" value="XM_028638850.1"/>
</dbReference>
<feature type="region of interest" description="Disordered" evidence="6">
    <location>
        <begin position="328"/>
        <end position="373"/>
    </location>
</feature>
<gene>
    <name evidence="8" type="ORF">D7B24_004684</name>
</gene>
<accession>A0A3M9YE36</accession>
<evidence type="ECO:0000256" key="2">
    <source>
        <dbReference type="ARBA" id="ARBA00022771"/>
    </source>
</evidence>
<evidence type="ECO:0000259" key="7">
    <source>
        <dbReference type="PROSITE" id="PS50089"/>
    </source>
</evidence>
<dbReference type="AlphaFoldDB" id="A0A3M9YE36"/>
<dbReference type="GO" id="GO:0007131">
    <property type="term" value="P:reciprocal meiotic recombination"/>
    <property type="evidence" value="ECO:0007669"/>
    <property type="project" value="InterPro"/>
</dbReference>
<dbReference type="STRING" id="1051616.A0A3M9YE36"/>
<dbReference type="InterPro" id="IPR001841">
    <property type="entry name" value="Znf_RING"/>
</dbReference>
<dbReference type="InterPro" id="IPR013083">
    <property type="entry name" value="Znf_RING/FYVE/PHD"/>
</dbReference>
<dbReference type="GeneID" id="39608373"/>
<reference evidence="8 9" key="1">
    <citation type="submission" date="2018-10" db="EMBL/GenBank/DDBJ databases">
        <title>Genome sequence of Verticillium nonalfalfae VnAa140.</title>
        <authorList>
            <person name="Stajich J.E."/>
            <person name="Kasson M.T."/>
        </authorList>
    </citation>
    <scope>NUCLEOTIDE SEQUENCE [LARGE SCALE GENOMIC DNA]</scope>
    <source>
        <strain evidence="8 9">VnAa140</strain>
    </source>
</reference>
<dbReference type="GO" id="GO:0061630">
    <property type="term" value="F:ubiquitin protein ligase activity"/>
    <property type="evidence" value="ECO:0007669"/>
    <property type="project" value="InterPro"/>
</dbReference>
<dbReference type="InterPro" id="IPR042448">
    <property type="entry name" value="CCNB1IP1"/>
</dbReference>
<evidence type="ECO:0000256" key="5">
    <source>
        <dbReference type="SAM" id="Coils"/>
    </source>
</evidence>
<evidence type="ECO:0000313" key="9">
    <source>
        <dbReference type="Proteomes" id="UP000267145"/>
    </source>
</evidence>
<feature type="compositionally biased region" description="Polar residues" evidence="6">
    <location>
        <begin position="220"/>
        <end position="230"/>
    </location>
</feature>
<sequence length="373" mass="41068">MEHSLKCNVLKCRQEITDRALVTTCSHIFCINCAGRSGLAGQSERRSSCPACNSNLGNPDDAVIAILSPSEDYKTSVLSGLSPNIIMECAGRALSFWAYQTTQEMWVDARKYLEKTLTDKYKALDMHLDKTVNEANAEIESIQGQLKDLALQNDAMRRKYDELGQAFKDKSRRLLQTQELYDRVKRRAEMGQMQAAACDAVDSHLQMNVFSDTRDKGSPRQGQYEQQADFSQFHKSRGSDRSEMPPPQNRGATQFVVNDELWAGQNTLSGIGMQKAPMITPVRQRTRNTANIGLSAIPGLVAGSPVPLNGPTRMQEFTIREQSAVAGNRESGVGDPSIHSAHLLHPTSSSATPVPRGKHNGSASRAEKIPTDC</sequence>
<dbReference type="GO" id="GO:0000795">
    <property type="term" value="C:synaptonemal complex"/>
    <property type="evidence" value="ECO:0007669"/>
    <property type="project" value="InterPro"/>
</dbReference>
<organism evidence="8 9">
    <name type="scientific">Verticillium nonalfalfae</name>
    <dbReference type="NCBI Taxonomy" id="1051616"/>
    <lineage>
        <taxon>Eukaryota</taxon>
        <taxon>Fungi</taxon>
        <taxon>Dikarya</taxon>
        <taxon>Ascomycota</taxon>
        <taxon>Pezizomycotina</taxon>
        <taxon>Sordariomycetes</taxon>
        <taxon>Hypocreomycetidae</taxon>
        <taxon>Glomerellales</taxon>
        <taxon>Plectosphaerellaceae</taxon>
        <taxon>Verticillium</taxon>
    </lineage>
</organism>
<dbReference type="PANTHER" id="PTHR14305:SF0">
    <property type="entry name" value="E3 UBIQUITIN-PROTEIN LIGASE CCNB1IP1"/>
    <property type="match status" value="1"/>
</dbReference>
<protein>
    <recommendedName>
        <fullName evidence="7">RING-type domain-containing protein</fullName>
    </recommendedName>
</protein>
<dbReference type="SUPFAM" id="SSF57850">
    <property type="entry name" value="RING/U-box"/>
    <property type="match status" value="1"/>
</dbReference>
<dbReference type="PROSITE" id="PS00518">
    <property type="entry name" value="ZF_RING_1"/>
    <property type="match status" value="1"/>
</dbReference>
<evidence type="ECO:0000256" key="1">
    <source>
        <dbReference type="ARBA" id="ARBA00022723"/>
    </source>
</evidence>
<dbReference type="Gene3D" id="3.30.40.10">
    <property type="entry name" value="Zinc/RING finger domain, C3HC4 (zinc finger)"/>
    <property type="match status" value="1"/>
</dbReference>
<dbReference type="Proteomes" id="UP000267145">
    <property type="component" value="Unassembled WGS sequence"/>
</dbReference>
<keyword evidence="2 4" id="KW-0863">Zinc-finger</keyword>
<keyword evidence="9" id="KW-1185">Reference proteome</keyword>
<keyword evidence="5" id="KW-0175">Coiled coil</keyword>
<dbReference type="Pfam" id="PF14634">
    <property type="entry name" value="zf-RING_5"/>
    <property type="match status" value="1"/>
</dbReference>
<feature type="region of interest" description="Disordered" evidence="6">
    <location>
        <begin position="211"/>
        <end position="251"/>
    </location>
</feature>
<proteinExistence type="predicted"/>
<evidence type="ECO:0000313" key="8">
    <source>
        <dbReference type="EMBL" id="RNJ58415.1"/>
    </source>
</evidence>
<evidence type="ECO:0000256" key="3">
    <source>
        <dbReference type="ARBA" id="ARBA00022833"/>
    </source>
</evidence>